<accession>A0A6A6TVF7</accession>
<sequence length="673" mass="73431">MSTSEGSSPLSDQDLDGIVDHLPRQNTESPETEKAEGAAVTTTRTTSSEGTLVAVSRLQRGKHILDRCDDHWGLEVLSCVIAVCSLLAIVVILATHEGKPLATQATISINSWISIFTAIMKAAIMLPVQEGISQMKWLWFQEARPLIQMDLFDSASRGPWGALLLLLSSYRGHHLASLGAVITIIALAIDPFSQQVIQYNTCQITSSASLARLPRTNNYTADAFSSETGAALLTDFVAGAIQVSAMNAPSNETDLLPFICPSGNCTFAAATDGASFQSLGMCHSCKEINSLIRANETSGDYYLDHMAYVGYVFPNSTNKTPYSMFWSRKTLANSAEFDDLFTIDALALNVDSDCNLEKSENCTKHPLAWSCSIYPCIKTYNATIVTSVLNETILASTTPLRKTNSSAVEVTTSTNLTWSLATERVLLDGRWTQCNISDTPSGASIVPVGTNNTLTANNPNPGLPLRYFEPSCVWNLGYIISLALNQYLSWMYDNEYLESYNGNTMGVQGAQFLTELYRNGTATLSTVDQYFEDLTDTITAMMRQHGEGGQEAWMVGNVLETHTCIGVQWAWISLPALLVLAGVVFLVVAVVRSVQAGMWKGAWRSSGVVPFIVGLNNDRSIIISEKSWKSKMEEQSADIKVRLVPDEQRLEVLSHPAVLYEGQEVEKVGAVIP</sequence>
<keyword evidence="2" id="KW-0472">Membrane</keyword>
<feature type="transmembrane region" description="Helical" evidence="2">
    <location>
        <begin position="107"/>
        <end position="128"/>
    </location>
</feature>
<evidence type="ECO:0000256" key="1">
    <source>
        <dbReference type="SAM" id="MobiDB-lite"/>
    </source>
</evidence>
<evidence type="ECO:0000313" key="3">
    <source>
        <dbReference type="EMBL" id="KAF2664059.1"/>
    </source>
</evidence>
<dbReference type="EMBL" id="MU004243">
    <property type="protein sequence ID" value="KAF2664059.1"/>
    <property type="molecule type" value="Genomic_DNA"/>
</dbReference>
<feature type="transmembrane region" description="Helical" evidence="2">
    <location>
        <begin position="569"/>
        <end position="591"/>
    </location>
</feature>
<name>A0A6A6TVF7_9PEZI</name>
<dbReference type="Proteomes" id="UP000799302">
    <property type="component" value="Unassembled WGS sequence"/>
</dbReference>
<keyword evidence="2" id="KW-0812">Transmembrane</keyword>
<dbReference type="PANTHER" id="PTHR35394:SF5">
    <property type="entry name" value="DUF3176 DOMAIN-CONTAINING PROTEIN"/>
    <property type="match status" value="1"/>
</dbReference>
<protein>
    <submittedName>
        <fullName evidence="3">Uncharacterized protein</fullName>
    </submittedName>
</protein>
<dbReference type="AlphaFoldDB" id="A0A6A6TVF7"/>
<dbReference type="PANTHER" id="PTHR35394">
    <property type="entry name" value="DUF3176 DOMAIN-CONTAINING PROTEIN"/>
    <property type="match status" value="1"/>
</dbReference>
<dbReference type="InterPro" id="IPR021514">
    <property type="entry name" value="DUF3176"/>
</dbReference>
<keyword evidence="4" id="KW-1185">Reference proteome</keyword>
<reference evidence="3" key="1">
    <citation type="journal article" date="2020" name="Stud. Mycol.">
        <title>101 Dothideomycetes genomes: a test case for predicting lifestyles and emergence of pathogens.</title>
        <authorList>
            <person name="Haridas S."/>
            <person name="Albert R."/>
            <person name="Binder M."/>
            <person name="Bloem J."/>
            <person name="Labutti K."/>
            <person name="Salamov A."/>
            <person name="Andreopoulos B."/>
            <person name="Baker S."/>
            <person name="Barry K."/>
            <person name="Bills G."/>
            <person name="Bluhm B."/>
            <person name="Cannon C."/>
            <person name="Castanera R."/>
            <person name="Culley D."/>
            <person name="Daum C."/>
            <person name="Ezra D."/>
            <person name="Gonzalez J."/>
            <person name="Henrissat B."/>
            <person name="Kuo A."/>
            <person name="Liang C."/>
            <person name="Lipzen A."/>
            <person name="Lutzoni F."/>
            <person name="Magnuson J."/>
            <person name="Mondo S."/>
            <person name="Nolan M."/>
            <person name="Ohm R."/>
            <person name="Pangilinan J."/>
            <person name="Park H.-J."/>
            <person name="Ramirez L."/>
            <person name="Alfaro M."/>
            <person name="Sun H."/>
            <person name="Tritt A."/>
            <person name="Yoshinaga Y."/>
            <person name="Zwiers L.-H."/>
            <person name="Turgeon B."/>
            <person name="Goodwin S."/>
            <person name="Spatafora J."/>
            <person name="Crous P."/>
            <person name="Grigoriev I."/>
        </authorList>
    </citation>
    <scope>NUCLEOTIDE SEQUENCE</scope>
    <source>
        <strain evidence="3">CBS 115976</strain>
    </source>
</reference>
<feature type="transmembrane region" description="Helical" evidence="2">
    <location>
        <begin position="72"/>
        <end position="95"/>
    </location>
</feature>
<dbReference type="OrthoDB" id="5376804at2759"/>
<feature type="region of interest" description="Disordered" evidence="1">
    <location>
        <begin position="1"/>
        <end position="44"/>
    </location>
</feature>
<dbReference type="Pfam" id="PF11374">
    <property type="entry name" value="DUF3176"/>
    <property type="match status" value="1"/>
</dbReference>
<organism evidence="3 4">
    <name type="scientific">Microthyrium microscopicum</name>
    <dbReference type="NCBI Taxonomy" id="703497"/>
    <lineage>
        <taxon>Eukaryota</taxon>
        <taxon>Fungi</taxon>
        <taxon>Dikarya</taxon>
        <taxon>Ascomycota</taxon>
        <taxon>Pezizomycotina</taxon>
        <taxon>Dothideomycetes</taxon>
        <taxon>Dothideomycetes incertae sedis</taxon>
        <taxon>Microthyriales</taxon>
        <taxon>Microthyriaceae</taxon>
        <taxon>Microthyrium</taxon>
    </lineage>
</organism>
<proteinExistence type="predicted"/>
<gene>
    <name evidence="3" type="ORF">BT63DRAFT_429586</name>
</gene>
<keyword evidence="2" id="KW-1133">Transmembrane helix</keyword>
<feature type="compositionally biased region" description="Polar residues" evidence="1">
    <location>
        <begin position="1"/>
        <end position="11"/>
    </location>
</feature>
<evidence type="ECO:0000313" key="4">
    <source>
        <dbReference type="Proteomes" id="UP000799302"/>
    </source>
</evidence>
<evidence type="ECO:0000256" key="2">
    <source>
        <dbReference type="SAM" id="Phobius"/>
    </source>
</evidence>